<dbReference type="EMBL" id="JABEPQ010000001">
    <property type="protein sequence ID" value="NNM45354.1"/>
    <property type="molecule type" value="Genomic_DNA"/>
</dbReference>
<gene>
    <name evidence="5" type="ORF">HJG52_04955</name>
</gene>
<protein>
    <recommendedName>
        <fullName evidence="1">DNA-directed DNA polymerase</fullName>
        <ecNumber evidence="1">2.7.7.7</ecNumber>
    </recommendedName>
</protein>
<dbReference type="GO" id="GO:0006302">
    <property type="term" value="P:double-strand break repair"/>
    <property type="evidence" value="ECO:0007669"/>
    <property type="project" value="TreeGrafter"/>
</dbReference>
<evidence type="ECO:0000313" key="6">
    <source>
        <dbReference type="Proteomes" id="UP000588586"/>
    </source>
</evidence>
<keyword evidence="2" id="KW-0235">DNA replication</keyword>
<dbReference type="RefSeq" id="WP_171242387.1">
    <property type="nucleotide sequence ID" value="NZ_JABEPQ010000001.1"/>
</dbReference>
<dbReference type="Proteomes" id="UP000588586">
    <property type="component" value="Unassembled WGS sequence"/>
</dbReference>
<dbReference type="GO" id="GO:0003677">
    <property type="term" value="F:DNA binding"/>
    <property type="evidence" value="ECO:0007669"/>
    <property type="project" value="InterPro"/>
</dbReference>
<dbReference type="Gene3D" id="1.10.150.20">
    <property type="entry name" value="5' to 3' exonuclease, C-terminal subdomain"/>
    <property type="match status" value="1"/>
</dbReference>
<dbReference type="PRINTS" id="PR00868">
    <property type="entry name" value="DNAPOLI"/>
</dbReference>
<dbReference type="SMART" id="SM00482">
    <property type="entry name" value="POLAc"/>
    <property type="match status" value="1"/>
</dbReference>
<sequence>MSTASNPGPPGTPPRAAFVVAATGRAAFVDDSGAEPVVGPASTLLPRVRAVAEATGDDATGRTRLVWWAATVDARDLVADGIPVARCWDVAEAHRLLHGGWDARPAVAWAAAHGIPVETVPEATRGDLFDFSATDGPPPGAVVRPDGHLDPGAGAAGWEPDDATLVAWARAALECAALQESQLRALGPRAVAAAHSESAAALLCVELARDGLPIDRAVAEDLIARAAGPRPADHADALRIRRERDQVVLREVPGRESTDLRNPGQVRGLLAAVGIDVPNTRKWVLEPFRDTHRVVPALLEWRKAERIATTYGYGWLDAHVGPDDRLRGGWTACDGAAGRMTAQNGLHNLPIELRPAVAAHPGHVFVRADLGQIEPRVLAVVSGDPAFAAATRAADLYAPVAERLGVERAVAKVAVLAAMYGQRSGAAGEALKGLERAYPVAMRLLDDAYAAGVRREPLRTFGGRLIRLDAMLVSEAAGSGADGSAGAGGSEAPASTAAYDSARGRFARNAIIQGSAAELFKAWAATVRATTRDLGAQIVLCLHDELLVHVPAEHAEEASARVERALVDSARRWAGSSQVRFVADTSVIERWSQAKD</sequence>
<evidence type="ECO:0000313" key="5">
    <source>
        <dbReference type="EMBL" id="NNM45354.1"/>
    </source>
</evidence>
<evidence type="ECO:0000259" key="4">
    <source>
        <dbReference type="SMART" id="SM00482"/>
    </source>
</evidence>
<dbReference type="GO" id="GO:0006261">
    <property type="term" value="P:DNA-templated DNA replication"/>
    <property type="evidence" value="ECO:0007669"/>
    <property type="project" value="InterPro"/>
</dbReference>
<keyword evidence="6" id="KW-1185">Reference proteome</keyword>
<dbReference type="InterPro" id="IPR001098">
    <property type="entry name" value="DNA-dir_DNA_pol_A_palm_dom"/>
</dbReference>
<comment type="catalytic activity">
    <reaction evidence="3">
        <text>DNA(n) + a 2'-deoxyribonucleoside 5'-triphosphate = DNA(n+1) + diphosphate</text>
        <dbReference type="Rhea" id="RHEA:22508"/>
        <dbReference type="Rhea" id="RHEA-COMP:17339"/>
        <dbReference type="Rhea" id="RHEA-COMP:17340"/>
        <dbReference type="ChEBI" id="CHEBI:33019"/>
        <dbReference type="ChEBI" id="CHEBI:61560"/>
        <dbReference type="ChEBI" id="CHEBI:173112"/>
        <dbReference type="EC" id="2.7.7.7"/>
    </reaction>
</comment>
<dbReference type="InterPro" id="IPR002298">
    <property type="entry name" value="DNA_polymerase_A"/>
</dbReference>
<proteinExistence type="predicted"/>
<dbReference type="Gene3D" id="3.30.70.370">
    <property type="match status" value="1"/>
</dbReference>
<dbReference type="EC" id="2.7.7.7" evidence="1"/>
<name>A0A849HFH0_9MICO</name>
<accession>A0A849HFH0</accession>
<dbReference type="AlphaFoldDB" id="A0A849HFH0"/>
<evidence type="ECO:0000256" key="2">
    <source>
        <dbReference type="ARBA" id="ARBA00022705"/>
    </source>
</evidence>
<evidence type="ECO:0000256" key="3">
    <source>
        <dbReference type="ARBA" id="ARBA00049244"/>
    </source>
</evidence>
<dbReference type="PANTHER" id="PTHR10133:SF27">
    <property type="entry name" value="DNA POLYMERASE NU"/>
    <property type="match status" value="1"/>
</dbReference>
<feature type="domain" description="DNA-directed DNA polymerase family A palm" evidence="4">
    <location>
        <begin position="350"/>
        <end position="554"/>
    </location>
</feature>
<dbReference type="InterPro" id="IPR043502">
    <property type="entry name" value="DNA/RNA_pol_sf"/>
</dbReference>
<evidence type="ECO:0000256" key="1">
    <source>
        <dbReference type="ARBA" id="ARBA00012417"/>
    </source>
</evidence>
<reference evidence="5 6" key="1">
    <citation type="submission" date="2020-04" db="EMBL/GenBank/DDBJ databases">
        <title>Knoellia sp. isolate from air conditioner.</title>
        <authorList>
            <person name="Chea S."/>
            <person name="Kim D.-U."/>
        </authorList>
    </citation>
    <scope>NUCLEOTIDE SEQUENCE [LARGE SCALE GENOMIC DNA]</scope>
    <source>
        <strain evidence="5 6">DB2414S</strain>
    </source>
</reference>
<dbReference type="GO" id="GO:0003887">
    <property type="term" value="F:DNA-directed DNA polymerase activity"/>
    <property type="evidence" value="ECO:0007669"/>
    <property type="project" value="UniProtKB-EC"/>
</dbReference>
<comment type="caution">
    <text evidence="5">The sequence shown here is derived from an EMBL/GenBank/DDBJ whole genome shotgun (WGS) entry which is preliminary data.</text>
</comment>
<dbReference type="PANTHER" id="PTHR10133">
    <property type="entry name" value="DNA POLYMERASE I"/>
    <property type="match status" value="1"/>
</dbReference>
<organism evidence="5 6">
    <name type="scientific">Knoellia koreensis</name>
    <dbReference type="NCBI Taxonomy" id="2730921"/>
    <lineage>
        <taxon>Bacteria</taxon>
        <taxon>Bacillati</taxon>
        <taxon>Actinomycetota</taxon>
        <taxon>Actinomycetes</taxon>
        <taxon>Micrococcales</taxon>
        <taxon>Intrasporangiaceae</taxon>
        <taxon>Knoellia</taxon>
    </lineage>
</organism>
<dbReference type="Pfam" id="PF00476">
    <property type="entry name" value="DNA_pol_A"/>
    <property type="match status" value="1"/>
</dbReference>
<dbReference type="SUPFAM" id="SSF56672">
    <property type="entry name" value="DNA/RNA polymerases"/>
    <property type="match status" value="1"/>
</dbReference>